<gene>
    <name evidence="1" type="ORF">THIOM_000681</name>
</gene>
<comment type="caution">
    <text evidence="1">The sequence shown here is derived from an EMBL/GenBank/DDBJ whole genome shotgun (WGS) entry which is preliminary data.</text>
</comment>
<name>A0A176S6L4_9GAMM</name>
<dbReference type="AlphaFoldDB" id="A0A176S6L4"/>
<organism evidence="1 2">
    <name type="scientific">Candidatus Thiomargarita nelsonii</name>
    <dbReference type="NCBI Taxonomy" id="1003181"/>
    <lineage>
        <taxon>Bacteria</taxon>
        <taxon>Pseudomonadati</taxon>
        <taxon>Pseudomonadota</taxon>
        <taxon>Gammaproteobacteria</taxon>
        <taxon>Thiotrichales</taxon>
        <taxon>Thiotrichaceae</taxon>
        <taxon>Thiomargarita</taxon>
    </lineage>
</organism>
<dbReference type="EMBL" id="LUTY01000340">
    <property type="protein sequence ID" value="OAD23489.1"/>
    <property type="molecule type" value="Genomic_DNA"/>
</dbReference>
<sequence>MLWSRRVVREELTEIFKNNTFYIEPNSPLDMEEIIQRKAQKSIQLFSHEEVWCEPQASY</sequence>
<proteinExistence type="predicted"/>
<keyword evidence="2" id="KW-1185">Reference proteome</keyword>
<dbReference type="Proteomes" id="UP000076962">
    <property type="component" value="Unassembled WGS sequence"/>
</dbReference>
<accession>A0A176S6L4</accession>
<reference evidence="1 2" key="1">
    <citation type="submission" date="2016-05" db="EMBL/GenBank/DDBJ databases">
        <title>Single-cell genome of chain-forming Candidatus Thiomargarita nelsonii and comparison to other large sulfur-oxidizing bacteria.</title>
        <authorList>
            <person name="Winkel M."/>
            <person name="Salman V."/>
            <person name="Woyke T."/>
            <person name="Schulz-Vogt H."/>
            <person name="Richter M."/>
            <person name="Flood B."/>
            <person name="Bailey J."/>
            <person name="Amann R."/>
            <person name="Mussmann M."/>
        </authorList>
    </citation>
    <scope>NUCLEOTIDE SEQUENCE [LARGE SCALE GENOMIC DNA]</scope>
    <source>
        <strain evidence="1 2">THI036</strain>
    </source>
</reference>
<protein>
    <submittedName>
        <fullName evidence="1">Uncharacterized protein</fullName>
    </submittedName>
</protein>
<evidence type="ECO:0000313" key="2">
    <source>
        <dbReference type="Proteomes" id="UP000076962"/>
    </source>
</evidence>
<evidence type="ECO:0000313" key="1">
    <source>
        <dbReference type="EMBL" id="OAD23489.1"/>
    </source>
</evidence>